<evidence type="ECO:0000313" key="1">
    <source>
        <dbReference type="EMBL" id="CAG6685731.1"/>
    </source>
</evidence>
<accession>A0A8D8TBR4</accession>
<organism evidence="1">
    <name type="scientific">Cacopsylla melanoneura</name>
    <dbReference type="NCBI Taxonomy" id="428564"/>
    <lineage>
        <taxon>Eukaryota</taxon>
        <taxon>Metazoa</taxon>
        <taxon>Ecdysozoa</taxon>
        <taxon>Arthropoda</taxon>
        <taxon>Hexapoda</taxon>
        <taxon>Insecta</taxon>
        <taxon>Pterygota</taxon>
        <taxon>Neoptera</taxon>
        <taxon>Paraneoptera</taxon>
        <taxon>Hemiptera</taxon>
        <taxon>Sternorrhyncha</taxon>
        <taxon>Psylloidea</taxon>
        <taxon>Psyllidae</taxon>
        <taxon>Psyllinae</taxon>
        <taxon>Cacopsylla</taxon>
    </lineage>
</organism>
<sequence length="381" mass="43395">MLLKKLQNKKYKDSKHEEGLRQKLSKLELMIKTAEATEASNTVSIDSPVPTDLIETTIEDETIYTFPTQTPPTPPVISHRIPSPTPNTDVYRLYEFTLLSNQSFVFPPWSSTETLTTDFVFSSLTNSTYQQNTSVPVPSSTPVTKTVQNDKNVSTVQHFFDLVDIPEDLPIPVTALKRKIVQEDYFGSISTKTESIRDLLRRLKNRMGTKKPLVSQSSSTGSSEHTDLWFTTNVTDYLLANFSRASCTNNDLYNEFLPSNETLALSSTSSSPIKQLVGTRYIKLCQKCPDRGSNSRTLLFLIETRFLLDVDQYRQESSKGLKFQDLINIIELQSRIKVLQFKRKTKTFKVLREFSTKSNPRQLVNKLVLKLGVSNQRVERD</sequence>
<proteinExistence type="predicted"/>
<name>A0A8D8TBR4_9HEMI</name>
<protein>
    <submittedName>
        <fullName evidence="1">Uncharacterized protein</fullName>
    </submittedName>
</protein>
<reference evidence="1" key="1">
    <citation type="submission" date="2021-05" db="EMBL/GenBank/DDBJ databases">
        <authorList>
            <person name="Alioto T."/>
            <person name="Alioto T."/>
            <person name="Gomez Garrido J."/>
        </authorList>
    </citation>
    <scope>NUCLEOTIDE SEQUENCE</scope>
</reference>
<dbReference type="AlphaFoldDB" id="A0A8D8TBR4"/>
<dbReference type="EMBL" id="HBUF01273133">
    <property type="protein sequence ID" value="CAG6685731.1"/>
    <property type="molecule type" value="Transcribed_RNA"/>
</dbReference>